<name>A0A7T8HGM0_CALRO</name>
<dbReference type="PANTHER" id="PTHR12227">
    <property type="entry name" value="GLYCERATE KINASE"/>
    <property type="match status" value="1"/>
</dbReference>
<accession>A0A7T8HGM0</accession>
<dbReference type="SUPFAM" id="SSF82544">
    <property type="entry name" value="GckA/TtuD-like"/>
    <property type="match status" value="1"/>
</dbReference>
<evidence type="ECO:0000313" key="2">
    <source>
        <dbReference type="EMBL" id="QQP49140.1"/>
    </source>
</evidence>
<dbReference type="InterPro" id="IPR025286">
    <property type="entry name" value="MOFRL_assoc_dom"/>
</dbReference>
<dbReference type="Pfam" id="PF13660">
    <property type="entry name" value="DUF4147"/>
    <property type="match status" value="1"/>
</dbReference>
<dbReference type="GO" id="GO:0005737">
    <property type="term" value="C:cytoplasm"/>
    <property type="evidence" value="ECO:0007669"/>
    <property type="project" value="TreeGrafter"/>
</dbReference>
<proteinExistence type="predicted"/>
<gene>
    <name evidence="2" type="ORF">FKW44_009679</name>
</gene>
<dbReference type="Proteomes" id="UP000595437">
    <property type="component" value="Chromosome 6"/>
</dbReference>
<feature type="domain" description="MOFRL-associated" evidence="1">
    <location>
        <begin position="15"/>
        <end position="60"/>
    </location>
</feature>
<evidence type="ECO:0000313" key="3">
    <source>
        <dbReference type="Proteomes" id="UP000595437"/>
    </source>
</evidence>
<dbReference type="GO" id="GO:0008887">
    <property type="term" value="F:glycerate kinase activity"/>
    <property type="evidence" value="ECO:0007669"/>
    <property type="project" value="InterPro"/>
</dbReference>
<dbReference type="InterPro" id="IPR038614">
    <property type="entry name" value="GK_N_sf"/>
</dbReference>
<dbReference type="Gene3D" id="3.40.50.10180">
    <property type="entry name" value="Glycerate kinase, MOFRL-like N-terminal domain"/>
    <property type="match status" value="1"/>
</dbReference>
<dbReference type="InterPro" id="IPR039760">
    <property type="entry name" value="MOFRL_protein"/>
</dbReference>
<dbReference type="AlphaFoldDB" id="A0A7T8HGM0"/>
<dbReference type="OrthoDB" id="44918at2759"/>
<protein>
    <recommendedName>
        <fullName evidence="1">MOFRL-associated domain-containing protein</fullName>
    </recommendedName>
</protein>
<dbReference type="EMBL" id="CP045895">
    <property type="protein sequence ID" value="QQP49140.1"/>
    <property type="molecule type" value="Genomic_DNA"/>
</dbReference>
<keyword evidence="3" id="KW-1185">Reference proteome</keyword>
<dbReference type="PANTHER" id="PTHR12227:SF0">
    <property type="entry name" value="GLYCERATE KINASE"/>
    <property type="match status" value="1"/>
</dbReference>
<organism evidence="2 3">
    <name type="scientific">Caligus rogercresseyi</name>
    <name type="common">Sea louse</name>
    <dbReference type="NCBI Taxonomy" id="217165"/>
    <lineage>
        <taxon>Eukaryota</taxon>
        <taxon>Metazoa</taxon>
        <taxon>Ecdysozoa</taxon>
        <taxon>Arthropoda</taxon>
        <taxon>Crustacea</taxon>
        <taxon>Multicrustacea</taxon>
        <taxon>Hexanauplia</taxon>
        <taxon>Copepoda</taxon>
        <taxon>Siphonostomatoida</taxon>
        <taxon>Caligidae</taxon>
        <taxon>Caligus</taxon>
    </lineage>
</organism>
<evidence type="ECO:0000259" key="1">
    <source>
        <dbReference type="Pfam" id="PF13660"/>
    </source>
</evidence>
<reference evidence="3" key="1">
    <citation type="submission" date="2021-01" db="EMBL/GenBank/DDBJ databases">
        <title>Caligus Genome Assembly.</title>
        <authorList>
            <person name="Gallardo-Escarate C."/>
        </authorList>
    </citation>
    <scope>NUCLEOTIDE SEQUENCE [LARGE SCALE GENOMIC DNA]</scope>
</reference>
<sequence>MSGKLLNFIPDHVPLVTVFVLSDVLGDPLDVIASGPTTPNKDHPNAAKCILQKYHVDPHPDVLDVWNEGNNGLDEVSFQNRIEHVWVGNLRMALDLTCVLLKKAFKCCVVRMSSVIEGEASFIGRMLGNIVTELILGSLCMPSELAPWIDDD</sequence>
<feature type="non-terminal residue" evidence="2">
    <location>
        <position position="152"/>
    </location>
</feature>